<reference evidence="2 3" key="1">
    <citation type="submission" date="2019-01" db="EMBL/GenBank/DDBJ databases">
        <title>Draft genome sequences of three monokaryotic isolates of the white-rot basidiomycete fungus Dichomitus squalens.</title>
        <authorList>
            <consortium name="DOE Joint Genome Institute"/>
            <person name="Lopez S.C."/>
            <person name="Andreopoulos B."/>
            <person name="Pangilinan J."/>
            <person name="Lipzen A."/>
            <person name="Riley R."/>
            <person name="Ahrendt S."/>
            <person name="Ng V."/>
            <person name="Barry K."/>
            <person name="Daum C."/>
            <person name="Grigoriev I.V."/>
            <person name="Hilden K.S."/>
            <person name="Makela M.R."/>
            <person name="de Vries R.P."/>
        </authorList>
    </citation>
    <scope>NUCLEOTIDE SEQUENCE [LARGE SCALE GENOMIC DNA]</scope>
    <source>
        <strain evidence="2 3">CBS 464.89</strain>
    </source>
</reference>
<protein>
    <recommendedName>
        <fullName evidence="4">Armadillo-type protein</fullName>
    </recommendedName>
</protein>
<evidence type="ECO:0000313" key="3">
    <source>
        <dbReference type="Proteomes" id="UP000292082"/>
    </source>
</evidence>
<keyword evidence="3" id="KW-1185">Reference proteome</keyword>
<accession>A0A4Q9Q699</accession>
<dbReference type="Proteomes" id="UP000292082">
    <property type="component" value="Unassembled WGS sequence"/>
</dbReference>
<feature type="region of interest" description="Disordered" evidence="1">
    <location>
        <begin position="292"/>
        <end position="317"/>
    </location>
</feature>
<evidence type="ECO:0000256" key="1">
    <source>
        <dbReference type="SAM" id="MobiDB-lite"/>
    </source>
</evidence>
<proteinExistence type="predicted"/>
<sequence>MTWIHTTYIDHADAQDSLIAVIPELSAYNASALVFRTIARKLHLSAAALISKVRSRSCGELLRDAGANMDAETRTRTVNMLLKLLRHLPRDHDPSIISPMDVLWSLWELAVGASAAEEKLPALVRSVLDGVAGLVNKSEPFRLRRAALNLLHEGGLAWTYSYNPTAIGGIMSFAKDCYQHDIPDLFMKACVVALLPHWFDWKEGEPEPYHRQQLQELLRDLTRTLRRSNEEGTRYDVPSASRLVSGLAALAEKDPDLVEPSLPEVLLESLELGFLDLSGQEHVLLQDMLESTRSQHHTTQRTETQPPAHLPNGEAIR</sequence>
<evidence type="ECO:0000313" key="2">
    <source>
        <dbReference type="EMBL" id="TBU62845.1"/>
    </source>
</evidence>
<dbReference type="AlphaFoldDB" id="A0A4Q9Q699"/>
<organism evidence="2 3">
    <name type="scientific">Dichomitus squalens</name>
    <dbReference type="NCBI Taxonomy" id="114155"/>
    <lineage>
        <taxon>Eukaryota</taxon>
        <taxon>Fungi</taxon>
        <taxon>Dikarya</taxon>
        <taxon>Basidiomycota</taxon>
        <taxon>Agaricomycotina</taxon>
        <taxon>Agaricomycetes</taxon>
        <taxon>Polyporales</taxon>
        <taxon>Polyporaceae</taxon>
        <taxon>Dichomitus</taxon>
    </lineage>
</organism>
<evidence type="ECO:0008006" key="4">
    <source>
        <dbReference type="Google" id="ProtNLM"/>
    </source>
</evidence>
<gene>
    <name evidence="2" type="ORF">BD310DRAFT_918281</name>
</gene>
<dbReference type="EMBL" id="ML145092">
    <property type="protein sequence ID" value="TBU62845.1"/>
    <property type="molecule type" value="Genomic_DNA"/>
</dbReference>
<name>A0A4Q9Q699_9APHY</name>